<gene>
    <name evidence="1" type="ORF">Pbs1_12350</name>
</gene>
<evidence type="ECO:0000313" key="1">
    <source>
        <dbReference type="EMBL" id="BFP67892.1"/>
    </source>
</evidence>
<name>A0AB33KVQ8_9FLAO</name>
<organism evidence="1">
    <name type="scientific">Tenacibaculum sp. Pbs-1</name>
    <dbReference type="NCBI Taxonomy" id="3238748"/>
    <lineage>
        <taxon>Bacteria</taxon>
        <taxon>Pseudomonadati</taxon>
        <taxon>Bacteroidota</taxon>
        <taxon>Flavobacteriia</taxon>
        <taxon>Flavobacteriales</taxon>
        <taxon>Flavobacteriaceae</taxon>
        <taxon>Tenacibaculum</taxon>
    </lineage>
</organism>
<protein>
    <recommendedName>
        <fullName evidence="2">Curlin associated repeat-containing protein</fullName>
    </recommendedName>
</protein>
<reference evidence="1" key="1">
    <citation type="submission" date="2024-08" db="EMBL/GenBank/DDBJ databases">
        <title>Whole genome sequence of Tenacibaculum sp. strain pbs-1 associated with black-spot shell disease in Akoya pearl oysters.</title>
        <authorList>
            <person name="Sakatoku A."/>
            <person name="Suzuki T."/>
            <person name="Hatano K."/>
            <person name="Seki M."/>
            <person name="Tanaka D."/>
            <person name="Nakamura S."/>
            <person name="Suzuki N."/>
            <person name="Isshiki T."/>
        </authorList>
    </citation>
    <scope>NUCLEOTIDE SEQUENCE</scope>
    <source>
        <strain evidence="1">Pbs-1</strain>
    </source>
</reference>
<dbReference type="AlphaFoldDB" id="A0AB33KVQ8"/>
<accession>A0AB33KVQ8</accession>
<sequence length="154" mass="17507">MKVMKDMKTILFIMLVTFNLTIMSQQKTSTYFVSVPQIGNDVSFVILEKNINSLNNSQDFTYSAANQNYLTINQVGINNVAELKSGVRDVQLVGQKGKNNYYSFIDYYNASPTKMNILQQGNANSLQVYGTNSLMENVKIIQKSNYKTIIVRNY</sequence>
<dbReference type="EMBL" id="AP035888">
    <property type="protein sequence ID" value="BFP67892.1"/>
    <property type="molecule type" value="Genomic_DNA"/>
</dbReference>
<proteinExistence type="predicted"/>
<evidence type="ECO:0008006" key="2">
    <source>
        <dbReference type="Google" id="ProtNLM"/>
    </source>
</evidence>